<evidence type="ECO:0000256" key="5">
    <source>
        <dbReference type="ARBA" id="ARBA00023239"/>
    </source>
</evidence>
<dbReference type="GO" id="GO:0008270">
    <property type="term" value="F:zinc ion binding"/>
    <property type="evidence" value="ECO:0007669"/>
    <property type="project" value="InterPro"/>
</dbReference>
<feature type="binding site" evidence="8">
    <location>
        <position position="98"/>
    </location>
    <ligand>
        <name>Zn(2+)</name>
        <dbReference type="ChEBI" id="CHEBI:29105"/>
    </ligand>
</feature>
<evidence type="ECO:0000256" key="7">
    <source>
        <dbReference type="ARBA" id="ARBA00048348"/>
    </source>
</evidence>
<evidence type="ECO:0000256" key="3">
    <source>
        <dbReference type="ARBA" id="ARBA00022723"/>
    </source>
</evidence>
<reference evidence="9 10" key="1">
    <citation type="submission" date="2020-02" db="EMBL/GenBank/DDBJ databases">
        <title>Whole-genome analyses of novel actinobacteria.</title>
        <authorList>
            <person name="Sahin N."/>
            <person name="Gencbay T."/>
        </authorList>
    </citation>
    <scope>NUCLEOTIDE SEQUENCE [LARGE SCALE GENOMIC DNA]</scope>
    <source>
        <strain evidence="9 10">HC44</strain>
    </source>
</reference>
<evidence type="ECO:0000256" key="6">
    <source>
        <dbReference type="ARBA" id="ARBA00024993"/>
    </source>
</evidence>
<keyword evidence="4 8" id="KW-0862">Zinc</keyword>
<dbReference type="InterPro" id="IPR001765">
    <property type="entry name" value="Carbonic_anhydrase"/>
</dbReference>
<protein>
    <recommendedName>
        <fullName evidence="2">carbonic anhydrase</fullName>
        <ecNumber evidence="2">4.2.1.1</ecNumber>
    </recommendedName>
</protein>
<evidence type="ECO:0000313" key="10">
    <source>
        <dbReference type="Proteomes" id="UP000472335"/>
    </source>
</evidence>
<dbReference type="GO" id="GO:0004089">
    <property type="term" value="F:carbonate dehydratase activity"/>
    <property type="evidence" value="ECO:0007669"/>
    <property type="project" value="UniProtKB-EC"/>
</dbReference>
<gene>
    <name evidence="9" type="ORF">G5C60_15935</name>
</gene>
<dbReference type="SUPFAM" id="SSF53056">
    <property type="entry name" value="beta-carbonic anhydrase, cab"/>
    <property type="match status" value="1"/>
</dbReference>
<keyword evidence="10" id="KW-1185">Reference proteome</keyword>
<comment type="catalytic activity">
    <reaction evidence="7">
        <text>hydrogencarbonate + H(+) = CO2 + H2O</text>
        <dbReference type="Rhea" id="RHEA:10748"/>
        <dbReference type="ChEBI" id="CHEBI:15377"/>
        <dbReference type="ChEBI" id="CHEBI:15378"/>
        <dbReference type="ChEBI" id="CHEBI:16526"/>
        <dbReference type="ChEBI" id="CHEBI:17544"/>
        <dbReference type="EC" id="4.2.1.1"/>
    </reaction>
</comment>
<evidence type="ECO:0000256" key="1">
    <source>
        <dbReference type="ARBA" id="ARBA00006217"/>
    </source>
</evidence>
<feature type="binding site" evidence="8">
    <location>
        <position position="40"/>
    </location>
    <ligand>
        <name>Zn(2+)</name>
        <dbReference type="ChEBI" id="CHEBI:29105"/>
    </ligand>
</feature>
<dbReference type="SMART" id="SM00947">
    <property type="entry name" value="Pro_CA"/>
    <property type="match status" value="1"/>
</dbReference>
<feature type="binding site" evidence="8">
    <location>
        <position position="38"/>
    </location>
    <ligand>
        <name>Zn(2+)</name>
        <dbReference type="ChEBI" id="CHEBI:29105"/>
    </ligand>
</feature>
<dbReference type="PANTHER" id="PTHR11002:SF76">
    <property type="entry name" value="CARBONIC ANHYDRASE"/>
    <property type="match status" value="1"/>
</dbReference>
<feature type="binding site" evidence="8">
    <location>
        <position position="101"/>
    </location>
    <ligand>
        <name>Zn(2+)</name>
        <dbReference type="ChEBI" id="CHEBI:29105"/>
    </ligand>
</feature>
<comment type="similarity">
    <text evidence="1">Belongs to the beta-class carbonic anhydrase family.</text>
</comment>
<keyword evidence="5" id="KW-0456">Lyase</keyword>
<dbReference type="PANTHER" id="PTHR11002">
    <property type="entry name" value="CARBONIC ANHYDRASE"/>
    <property type="match status" value="1"/>
</dbReference>
<comment type="function">
    <text evidence="6">Catalyzes the reversible hydration of carbon dioxide to form bicarbonate.</text>
</comment>
<dbReference type="Gene3D" id="3.40.1050.10">
    <property type="entry name" value="Carbonic anhydrase"/>
    <property type="match status" value="1"/>
</dbReference>
<evidence type="ECO:0000256" key="8">
    <source>
        <dbReference type="PIRSR" id="PIRSR601765-1"/>
    </source>
</evidence>
<dbReference type="Pfam" id="PF00484">
    <property type="entry name" value="Pro_CA"/>
    <property type="match status" value="1"/>
</dbReference>
<dbReference type="Proteomes" id="UP000472335">
    <property type="component" value="Unassembled WGS sequence"/>
</dbReference>
<evidence type="ECO:0000313" key="9">
    <source>
        <dbReference type="EMBL" id="NGO09048.1"/>
    </source>
</evidence>
<accession>A0A6G4V4M9</accession>
<comment type="caution">
    <text evidence="9">The sequence shown here is derived from an EMBL/GenBank/DDBJ whole genome shotgun (WGS) entry which is preliminary data.</text>
</comment>
<dbReference type="InterPro" id="IPR036874">
    <property type="entry name" value="Carbonic_anhydrase_sf"/>
</dbReference>
<dbReference type="EMBL" id="JAAKZY010000042">
    <property type="protein sequence ID" value="NGO09048.1"/>
    <property type="molecule type" value="Genomic_DNA"/>
</dbReference>
<evidence type="ECO:0000256" key="2">
    <source>
        <dbReference type="ARBA" id="ARBA00012925"/>
    </source>
</evidence>
<keyword evidence="3 8" id="KW-0479">Metal-binding</keyword>
<name>A0A6G4V4M9_9ACTN</name>
<dbReference type="AlphaFoldDB" id="A0A6G4V4M9"/>
<dbReference type="EC" id="4.2.1.1" evidence="2"/>
<evidence type="ECO:0000256" key="4">
    <source>
        <dbReference type="ARBA" id="ARBA00022833"/>
    </source>
</evidence>
<sequence>MQYLIDQARVFRARVAAHGMDLGDLAGGHRPRALFVSCSDARVIPALLTGARPGDLFELRTYGGQIPRRDTQALSGEARTIEYAVEELKVSDIIACGHSRCDVASDAVRRAETLPANDMSWPDDSALALAGDDTAAGQWHTLAQLDALSGYPSVIPRLADRSLRLHAWFYDVDTGACLQYQPRASAFLPL</sequence>
<dbReference type="RefSeq" id="WP_165259611.1">
    <property type="nucleotide sequence ID" value="NZ_JAAKZY010000042.1"/>
</dbReference>
<organism evidence="9 10">
    <name type="scientific">Streptomyces scabichelini</name>
    <dbReference type="NCBI Taxonomy" id="2711217"/>
    <lineage>
        <taxon>Bacteria</taxon>
        <taxon>Bacillati</taxon>
        <taxon>Actinomycetota</taxon>
        <taxon>Actinomycetes</taxon>
        <taxon>Kitasatosporales</taxon>
        <taxon>Streptomycetaceae</taxon>
        <taxon>Streptomyces</taxon>
    </lineage>
</organism>
<comment type="cofactor">
    <cofactor evidence="8">
        <name>Zn(2+)</name>
        <dbReference type="ChEBI" id="CHEBI:29105"/>
    </cofactor>
    <text evidence="8">Binds 1 zinc ion per subunit.</text>
</comment>
<proteinExistence type="inferred from homology"/>